<dbReference type="SUPFAM" id="SSF51735">
    <property type="entry name" value="NAD(P)-binding Rossmann-fold domains"/>
    <property type="match status" value="1"/>
</dbReference>
<dbReference type="Gene3D" id="3.30.360.10">
    <property type="entry name" value="Dihydrodipicolinate Reductase, domain 2"/>
    <property type="match status" value="1"/>
</dbReference>
<proteinExistence type="predicted"/>
<name>A0A1G9H7F1_9BACL</name>
<dbReference type="EMBL" id="FNDX01000073">
    <property type="protein sequence ID" value="SDL08827.1"/>
    <property type="molecule type" value="Genomic_DNA"/>
</dbReference>
<dbReference type="Pfam" id="PF01408">
    <property type="entry name" value="GFO_IDH_MocA"/>
    <property type="match status" value="1"/>
</dbReference>
<dbReference type="SUPFAM" id="SSF55347">
    <property type="entry name" value="Glyceraldehyde-3-phosphate dehydrogenase-like, C-terminal domain"/>
    <property type="match status" value="1"/>
</dbReference>
<evidence type="ECO:0000313" key="4">
    <source>
        <dbReference type="EMBL" id="SDL08827.1"/>
    </source>
</evidence>
<accession>A0A1G9H7F1</accession>
<organism evidence="4 5">
    <name type="scientific">Paenibacillus typhae</name>
    <dbReference type="NCBI Taxonomy" id="1174501"/>
    <lineage>
        <taxon>Bacteria</taxon>
        <taxon>Bacillati</taxon>
        <taxon>Bacillota</taxon>
        <taxon>Bacilli</taxon>
        <taxon>Bacillales</taxon>
        <taxon>Paenibacillaceae</taxon>
        <taxon>Paenibacillus</taxon>
    </lineage>
</organism>
<keyword evidence="5" id="KW-1185">Reference proteome</keyword>
<dbReference type="InterPro" id="IPR036291">
    <property type="entry name" value="NAD(P)-bd_dom_sf"/>
</dbReference>
<dbReference type="STRING" id="1174501.SAMN05216192_1733"/>
<dbReference type="Pfam" id="PF22685">
    <property type="entry name" value="Gal80p_C-like"/>
    <property type="match status" value="1"/>
</dbReference>
<dbReference type="RefSeq" id="WP_090720181.1">
    <property type="nucleotide sequence ID" value="NZ_CBCSKY010000090.1"/>
</dbReference>
<keyword evidence="1" id="KW-0560">Oxidoreductase</keyword>
<dbReference type="InterPro" id="IPR000683">
    <property type="entry name" value="Gfo/Idh/MocA-like_OxRdtase_N"/>
</dbReference>
<dbReference type="AlphaFoldDB" id="A0A1G9H7F1"/>
<dbReference type="GO" id="GO:0000166">
    <property type="term" value="F:nucleotide binding"/>
    <property type="evidence" value="ECO:0007669"/>
    <property type="project" value="InterPro"/>
</dbReference>
<sequence>MEMEKVWQLGIAGAGGWGGQAHIPALKKLNSYKVRAVAGTQPETARAAAELHGIDSYYTSVEEMAGQPEIDIVAVTVKVPAHDQLLREAIKAGKHVYSEWPLARNTDEAQALLALVEEQGVKHVAGLQARANPAVRYIRDLVAQGEIGRVLAVNAIVALPVFPTSDGTVDLAHVYLLDEANGADQLTIGAAHVLDAIEYMVAPFVEVTGTLATQYPYVRVLETGETLSANAPDHVVIHGRLAQNALVSAQFVNAGSPGFTLRIIGSGGELLITPKDQLMFQMDRLKLQMVRSSGEAVLLQTPEEYCSKIRNVSPGPGHNVAGLYALFAQRLGGEEGIELPDFAQALRLHQLMDAIRKAASTGMRQES</sequence>
<dbReference type="InterPro" id="IPR055080">
    <property type="entry name" value="Gal80p-like_C"/>
</dbReference>
<dbReference type="Gene3D" id="3.40.50.720">
    <property type="entry name" value="NAD(P)-binding Rossmann-like Domain"/>
    <property type="match status" value="1"/>
</dbReference>
<dbReference type="GO" id="GO:0016491">
    <property type="term" value="F:oxidoreductase activity"/>
    <property type="evidence" value="ECO:0007669"/>
    <property type="project" value="UniProtKB-KW"/>
</dbReference>
<protein>
    <submittedName>
        <fullName evidence="4">Predicted dehydrogenase</fullName>
    </submittedName>
</protein>
<evidence type="ECO:0000259" key="3">
    <source>
        <dbReference type="Pfam" id="PF22685"/>
    </source>
</evidence>
<evidence type="ECO:0000259" key="2">
    <source>
        <dbReference type="Pfam" id="PF01408"/>
    </source>
</evidence>
<dbReference type="InterPro" id="IPR050463">
    <property type="entry name" value="Gfo/Idh/MocA_oxidrdct_glycsds"/>
</dbReference>
<gene>
    <name evidence="4" type="ORF">SAMN05216192_1733</name>
</gene>
<evidence type="ECO:0000313" key="5">
    <source>
        <dbReference type="Proteomes" id="UP000199050"/>
    </source>
</evidence>
<dbReference type="Proteomes" id="UP000199050">
    <property type="component" value="Unassembled WGS sequence"/>
</dbReference>
<dbReference type="PANTHER" id="PTHR43818:SF11">
    <property type="entry name" value="BCDNA.GH03377"/>
    <property type="match status" value="1"/>
</dbReference>
<dbReference type="OrthoDB" id="9815825at2"/>
<reference evidence="5" key="1">
    <citation type="submission" date="2016-10" db="EMBL/GenBank/DDBJ databases">
        <authorList>
            <person name="Varghese N."/>
            <person name="Submissions S."/>
        </authorList>
    </citation>
    <scope>NUCLEOTIDE SEQUENCE [LARGE SCALE GENOMIC DNA]</scope>
    <source>
        <strain evidence="5">CGMCC 1.11012</strain>
    </source>
</reference>
<feature type="domain" description="Gfo/Idh/MocA-like oxidoreductase N-terminal" evidence="2">
    <location>
        <begin position="9"/>
        <end position="122"/>
    </location>
</feature>
<evidence type="ECO:0000256" key="1">
    <source>
        <dbReference type="ARBA" id="ARBA00023002"/>
    </source>
</evidence>
<feature type="domain" description="Gal80p-like C-terminal" evidence="3">
    <location>
        <begin position="133"/>
        <end position="273"/>
    </location>
</feature>
<dbReference type="PANTHER" id="PTHR43818">
    <property type="entry name" value="BCDNA.GH03377"/>
    <property type="match status" value="1"/>
</dbReference>